<dbReference type="Gene3D" id="3.10.20.90">
    <property type="entry name" value="Phosphatidylinositol 3-kinase Catalytic Subunit, Chain A, domain 1"/>
    <property type="match status" value="1"/>
</dbReference>
<dbReference type="Proteomes" id="UP000887013">
    <property type="component" value="Unassembled WGS sequence"/>
</dbReference>
<reference evidence="3" key="1">
    <citation type="submission" date="2020-08" db="EMBL/GenBank/DDBJ databases">
        <title>Multicomponent nature underlies the extraordinary mechanical properties of spider dragline silk.</title>
        <authorList>
            <person name="Kono N."/>
            <person name="Nakamura H."/>
            <person name="Mori M."/>
            <person name="Yoshida Y."/>
            <person name="Ohtoshi R."/>
            <person name="Malay A.D."/>
            <person name="Moran D.A.P."/>
            <person name="Tomita M."/>
            <person name="Numata K."/>
            <person name="Arakawa K."/>
        </authorList>
    </citation>
    <scope>NUCLEOTIDE SEQUENCE</scope>
</reference>
<dbReference type="GO" id="GO:0016567">
    <property type="term" value="P:protein ubiquitination"/>
    <property type="evidence" value="ECO:0007669"/>
    <property type="project" value="InterPro"/>
</dbReference>
<dbReference type="InterPro" id="IPR003323">
    <property type="entry name" value="OTU_dom"/>
</dbReference>
<dbReference type="AlphaFoldDB" id="A0A8X6U1Y3"/>
<dbReference type="EMBL" id="BMAW01116731">
    <property type="protein sequence ID" value="GFT71822.1"/>
    <property type="molecule type" value="Genomic_DNA"/>
</dbReference>
<evidence type="ECO:0000313" key="3">
    <source>
        <dbReference type="EMBL" id="GFT71822.1"/>
    </source>
</evidence>
<evidence type="ECO:0000259" key="2">
    <source>
        <dbReference type="PROSITE" id="PS50802"/>
    </source>
</evidence>
<accession>A0A8X6U1Y3</accession>
<feature type="compositionally biased region" description="Polar residues" evidence="1">
    <location>
        <begin position="911"/>
        <end position="923"/>
    </location>
</feature>
<comment type="caution">
    <text evidence="3">The sequence shown here is derived from an EMBL/GenBank/DDBJ whole genome shotgun (WGS) entry which is preliminary data.</text>
</comment>
<dbReference type="Pfam" id="PF02338">
    <property type="entry name" value="OTU"/>
    <property type="match status" value="1"/>
</dbReference>
<sequence length="950" mass="107024">MFSEDDAGEYRLLKVVCNDRRCQNTIYVSSLETEVECFQCGQKHDKRALTDIRELSSFELTNGLDYYIRRLLVHSLPKRGTEMVKVLGLSNYYCKLLSPFLTRYGMDKDSGQARLLRDMNRGEIFDCSSFGDRAFLIEPEHVRIPGFGRDVTGSMDYLAETLKLIISSNGGEERLLPIHADGDGHCLVHAISRALVGRELFWHPLRCSLKRHFECNLDKFKELFKDFIDNEEWQAIIDECDPEFKPPEGELHGLRNIHIFGLANVLRRPIILLDSLQCMKKCGDYSALFLPGFVDAEGCKGKDKTLNKPICIAWSSYSHNHYIPLVGIQNMPLPVLPLSLLPKVWGMPQSEISNYIEFDDKGNCIIGGSRTLSDNYIQRLVSAMEGQFFEQYKIHPSLVEDTKLFLCADSLLLNTKVITVIHKAKSVVSEGRLFRCLTCKALCEMHIDSNLLSRGGVLYNTLFHLHKKIVPGTSYMVPFQHNYRICCKYDSRNDELVSDMSSSSMEKCAWCHSTGLVKLRVDGSVVGKPESEQNAKNVLSIKNQEKSKSTVEKQVQKEDVPRMLTLKVKWGSHEVEDVIPDFQLVKKEALGQAVAEISSSFISKHFPDHICDVILQTYVAEEILRKIGKSTVYESTVFTEPVEAQKVIKEQVVAAVKDSAVDMSSPTSKSIAIIKSGAATEERQHSASEPHFVKVVSQSGQQANLTLSENGISYTKLQEWIRDMFSIPIPNQRIKIGFPPKELEAPVNSDTSPLALKHGDRLMVENCPKQVTNRLAGAPYVRNTARDFSSQKPYTAYQSDVLWNIAKMSPEQFRKGGKIYEEVARSHILFDMVHVFIDAFPNKSFSYNNNTDSIELCVKPLGHFEVNMDLDSRIEQVQEGESVKGYRKCPVMSLKTGHKDPIITKTVKKNVPSTTAQSTSSETHAAPLVRKGPGFSILTSPESSDRMDIS</sequence>
<evidence type="ECO:0000313" key="4">
    <source>
        <dbReference type="Proteomes" id="UP000887013"/>
    </source>
</evidence>
<dbReference type="CDD" id="cd22769">
    <property type="entry name" value="OTU_VCIP135"/>
    <property type="match status" value="1"/>
</dbReference>
<dbReference type="GO" id="GO:0004843">
    <property type="term" value="F:cysteine-type deubiquitinase activity"/>
    <property type="evidence" value="ECO:0007669"/>
    <property type="project" value="InterPro"/>
</dbReference>
<dbReference type="GO" id="GO:0016320">
    <property type="term" value="P:endoplasmic reticulum membrane fusion"/>
    <property type="evidence" value="ECO:0007669"/>
    <property type="project" value="TreeGrafter"/>
</dbReference>
<dbReference type="GO" id="GO:0090168">
    <property type="term" value="P:Golgi reassembly"/>
    <property type="evidence" value="ECO:0007669"/>
    <property type="project" value="TreeGrafter"/>
</dbReference>
<dbReference type="GO" id="GO:0035871">
    <property type="term" value="P:protein K11-linked deubiquitination"/>
    <property type="evidence" value="ECO:0007669"/>
    <property type="project" value="TreeGrafter"/>
</dbReference>
<dbReference type="PANTHER" id="PTHR14843">
    <property type="entry name" value="DEUBIQUITINATING PROTEIN VCIP135"/>
    <property type="match status" value="1"/>
</dbReference>
<protein>
    <recommendedName>
        <fullName evidence="2">OTU domain-containing protein</fullName>
    </recommendedName>
</protein>
<feature type="domain" description="OTU" evidence="2">
    <location>
        <begin position="175"/>
        <end position="328"/>
    </location>
</feature>
<keyword evidence="4" id="KW-1185">Reference proteome</keyword>
<organism evidence="3 4">
    <name type="scientific">Nephila pilipes</name>
    <name type="common">Giant wood spider</name>
    <name type="synonym">Nephila maculata</name>
    <dbReference type="NCBI Taxonomy" id="299642"/>
    <lineage>
        <taxon>Eukaryota</taxon>
        <taxon>Metazoa</taxon>
        <taxon>Ecdysozoa</taxon>
        <taxon>Arthropoda</taxon>
        <taxon>Chelicerata</taxon>
        <taxon>Arachnida</taxon>
        <taxon>Araneae</taxon>
        <taxon>Araneomorphae</taxon>
        <taxon>Entelegynae</taxon>
        <taxon>Araneoidea</taxon>
        <taxon>Nephilidae</taxon>
        <taxon>Nephila</taxon>
    </lineage>
</organism>
<name>A0A8X6U1Y3_NEPPI</name>
<dbReference type="PROSITE" id="PS50802">
    <property type="entry name" value="OTU"/>
    <property type="match status" value="1"/>
</dbReference>
<dbReference type="Pfam" id="PF19437">
    <property type="entry name" value="VCIP135_N"/>
    <property type="match status" value="1"/>
</dbReference>
<dbReference type="OrthoDB" id="10012024at2759"/>
<dbReference type="PANTHER" id="PTHR14843:SF2">
    <property type="entry name" value="DEUBIQUITINATING PROTEIN VCPIP1"/>
    <property type="match status" value="1"/>
</dbReference>
<proteinExistence type="predicted"/>
<gene>
    <name evidence="3" type="primary">VCPIP1</name>
    <name evidence="3" type="ORF">NPIL_510911</name>
</gene>
<dbReference type="InterPro" id="IPR045827">
    <property type="entry name" value="VCPIP1_N"/>
</dbReference>
<dbReference type="GO" id="GO:0071108">
    <property type="term" value="P:protein K48-linked deubiquitination"/>
    <property type="evidence" value="ECO:0007669"/>
    <property type="project" value="TreeGrafter"/>
</dbReference>
<feature type="region of interest" description="Disordered" evidence="1">
    <location>
        <begin position="910"/>
        <end position="950"/>
    </location>
</feature>
<dbReference type="InterPro" id="IPR039087">
    <property type="entry name" value="VCPIP1"/>
</dbReference>
<evidence type="ECO:0000256" key="1">
    <source>
        <dbReference type="SAM" id="MobiDB-lite"/>
    </source>
</evidence>